<reference evidence="2" key="1">
    <citation type="submission" date="2016-06" db="EMBL/GenBank/DDBJ databases">
        <title>Draft Genome sequence of the fungus Inonotus baumii.</title>
        <authorList>
            <person name="Zhu H."/>
            <person name="Lin W."/>
        </authorList>
    </citation>
    <scope>NUCLEOTIDE SEQUENCE</scope>
    <source>
        <strain evidence="2">821</strain>
    </source>
</reference>
<dbReference type="AlphaFoldDB" id="A0A9Q5N0N6"/>
<dbReference type="EMBL" id="LNZH02000207">
    <property type="protein sequence ID" value="OCB85787.1"/>
    <property type="molecule type" value="Genomic_DNA"/>
</dbReference>
<name>A0A9Q5N0N6_SANBA</name>
<gene>
    <name evidence="2" type="ORF">A7U60_g7139</name>
</gene>
<feature type="region of interest" description="Disordered" evidence="1">
    <location>
        <begin position="1"/>
        <end position="88"/>
    </location>
</feature>
<comment type="caution">
    <text evidence="2">The sequence shown here is derived from an EMBL/GenBank/DDBJ whole genome shotgun (WGS) entry which is preliminary data.</text>
</comment>
<feature type="region of interest" description="Disordered" evidence="1">
    <location>
        <begin position="202"/>
        <end position="231"/>
    </location>
</feature>
<evidence type="ECO:0000256" key="1">
    <source>
        <dbReference type="SAM" id="MobiDB-lite"/>
    </source>
</evidence>
<sequence>MIKQNDQETSFEARVLQSPFNEGKENKGVSPLYATTFLERPQFARTEIGTSRKRKGRTDGPTNAHESSSESSSHERRTICLPQKRRRKLREPLMLTQPFSYPVHTLESRSAPSDSVSAPSYRANDFPGPLSPVYHPPSPTTHRAPSDKHIDWTFVSESESEEQRVPSKQGRNIGSTISYSSRHSKIKGRLWKSAKTAIRPHCSATAPSDDGLFGHEASHREASDRGYEGSSEWEGLSEVSFPLPFYAPPISARNWKEIPGVSHPRSDTRIDRSGRYSVPCLLHGTSCDFRPFASSSMNSEDYRRVARGDSTYEPSPLNSRDLQVLEGRQPLSMATPTFPISRAFEYSYDQASSNQPGTSVGDSNRLMPVFDWNGRGYPVASSADGSPSDDSICPKAATKDMSWILNWAKEVSRSTEAFPDS</sequence>
<feature type="compositionally biased region" description="Basic and acidic residues" evidence="1">
    <location>
        <begin position="212"/>
        <end position="227"/>
    </location>
</feature>
<protein>
    <submittedName>
        <fullName evidence="2">Uncharacterized protein</fullName>
    </submittedName>
</protein>
<evidence type="ECO:0000313" key="2">
    <source>
        <dbReference type="EMBL" id="OCB85787.1"/>
    </source>
</evidence>
<feature type="region of interest" description="Disordered" evidence="1">
    <location>
        <begin position="156"/>
        <end position="176"/>
    </location>
</feature>
<organism evidence="2 3">
    <name type="scientific">Sanghuangporus baumii</name>
    <name type="common">Phellinus baumii</name>
    <dbReference type="NCBI Taxonomy" id="108892"/>
    <lineage>
        <taxon>Eukaryota</taxon>
        <taxon>Fungi</taxon>
        <taxon>Dikarya</taxon>
        <taxon>Basidiomycota</taxon>
        <taxon>Agaricomycotina</taxon>
        <taxon>Agaricomycetes</taxon>
        <taxon>Hymenochaetales</taxon>
        <taxon>Hymenochaetaceae</taxon>
        <taxon>Sanghuangporus</taxon>
    </lineage>
</organism>
<accession>A0A9Q5N0N6</accession>
<dbReference type="Proteomes" id="UP000757232">
    <property type="component" value="Unassembled WGS sequence"/>
</dbReference>
<evidence type="ECO:0000313" key="3">
    <source>
        <dbReference type="Proteomes" id="UP000757232"/>
    </source>
</evidence>
<proteinExistence type="predicted"/>
<keyword evidence="3" id="KW-1185">Reference proteome</keyword>